<dbReference type="RefSeq" id="XP_024888861.1">
    <property type="nucleotide sequence ID" value="XM_025033093.1"/>
</dbReference>
<name>A0A6J1R7E8_9HYME</name>
<dbReference type="GeneID" id="112465526"/>
<accession>A0A6J1R7E8</accession>
<dbReference type="AlphaFoldDB" id="A0A6J1R7E8"/>
<dbReference type="OrthoDB" id="6359816at2759"/>
<evidence type="ECO:0000313" key="2">
    <source>
        <dbReference type="Proteomes" id="UP000504618"/>
    </source>
</evidence>
<gene>
    <name evidence="3" type="primary">LOC112465526</name>
</gene>
<evidence type="ECO:0000313" key="3">
    <source>
        <dbReference type="RefSeq" id="XP_024888861.1"/>
    </source>
</evidence>
<dbReference type="Proteomes" id="UP000504618">
    <property type="component" value="Unplaced"/>
</dbReference>
<keyword evidence="2" id="KW-1185">Reference proteome</keyword>
<evidence type="ECO:0000256" key="1">
    <source>
        <dbReference type="SAM" id="MobiDB-lite"/>
    </source>
</evidence>
<proteinExistence type="predicted"/>
<reference evidence="3" key="1">
    <citation type="submission" date="2025-08" db="UniProtKB">
        <authorList>
            <consortium name="RefSeq"/>
        </authorList>
    </citation>
    <scope>IDENTIFICATION</scope>
    <source>
        <tissue evidence="3">Whole body</tissue>
    </source>
</reference>
<organism evidence="2 3">
    <name type="scientific">Temnothorax curvispinosus</name>
    <dbReference type="NCBI Taxonomy" id="300111"/>
    <lineage>
        <taxon>Eukaryota</taxon>
        <taxon>Metazoa</taxon>
        <taxon>Ecdysozoa</taxon>
        <taxon>Arthropoda</taxon>
        <taxon>Hexapoda</taxon>
        <taxon>Insecta</taxon>
        <taxon>Pterygota</taxon>
        <taxon>Neoptera</taxon>
        <taxon>Endopterygota</taxon>
        <taxon>Hymenoptera</taxon>
        <taxon>Apocrita</taxon>
        <taxon>Aculeata</taxon>
        <taxon>Formicoidea</taxon>
        <taxon>Formicidae</taxon>
        <taxon>Myrmicinae</taxon>
        <taxon>Temnothorax</taxon>
    </lineage>
</organism>
<sequence length="281" mass="32240">MSSAEKRKISSSTDQDSTRKQIRIMNEKQISDKEVENIPKKEQTQQTVSPSHLPLYIKSYSETHIESTIIDHIWKIYQFMRFSTITNTIALPSIPEIGQCVIRMIVSRQVNSQNDVIAFYILTSKSFYGSCGTIITLPAEDFSSSNIVSGLISNKTLLIKISTDEFQLIPESTLTIRCKLKIYHHLINKSMRMNLVPSLTEFSRNVTCFEDSTSDEFRFKDEESIKFIVGEEEYVISKKLLCSTNSSYFKNICLTHRGKEKDMTDELIANSELLTFKQILV</sequence>
<feature type="compositionally biased region" description="Basic and acidic residues" evidence="1">
    <location>
        <begin position="25"/>
        <end position="43"/>
    </location>
</feature>
<protein>
    <submittedName>
        <fullName evidence="3">Uncharacterized protein LOC112465526 isoform X1</fullName>
    </submittedName>
</protein>
<feature type="region of interest" description="Disordered" evidence="1">
    <location>
        <begin position="1"/>
        <end position="47"/>
    </location>
</feature>